<feature type="signal peptide" evidence="1">
    <location>
        <begin position="1"/>
        <end position="17"/>
    </location>
</feature>
<reference evidence="3 4" key="1">
    <citation type="submission" date="2022-11" db="UniProtKB">
        <authorList>
            <consortium name="WormBaseParasite"/>
        </authorList>
    </citation>
    <scope>IDENTIFICATION</scope>
</reference>
<accession>A0A915C6L5</accession>
<name>A0A915C6L5_PARUN</name>
<protein>
    <submittedName>
        <fullName evidence="3 4">UPAR/Ly6 domain-containing protein</fullName>
    </submittedName>
</protein>
<evidence type="ECO:0000313" key="4">
    <source>
        <dbReference type="WBParaSite" id="PgR096_g016_t02"/>
    </source>
</evidence>
<evidence type="ECO:0000256" key="1">
    <source>
        <dbReference type="SAM" id="SignalP"/>
    </source>
</evidence>
<organism evidence="2 4">
    <name type="scientific">Parascaris univalens</name>
    <name type="common">Nematode worm</name>
    <dbReference type="NCBI Taxonomy" id="6257"/>
    <lineage>
        <taxon>Eukaryota</taxon>
        <taxon>Metazoa</taxon>
        <taxon>Ecdysozoa</taxon>
        <taxon>Nematoda</taxon>
        <taxon>Chromadorea</taxon>
        <taxon>Rhabditida</taxon>
        <taxon>Spirurina</taxon>
        <taxon>Ascaridomorpha</taxon>
        <taxon>Ascaridoidea</taxon>
        <taxon>Ascarididae</taxon>
        <taxon>Parascaris</taxon>
    </lineage>
</organism>
<dbReference type="AlphaFoldDB" id="A0A915C6L5"/>
<dbReference type="SUPFAM" id="SSF57302">
    <property type="entry name" value="Snake toxin-like"/>
    <property type="match status" value="1"/>
</dbReference>
<dbReference type="Gene3D" id="2.10.60.10">
    <property type="entry name" value="CD59"/>
    <property type="match status" value="1"/>
</dbReference>
<keyword evidence="1" id="KW-0732">Signal</keyword>
<dbReference type="WBParaSite" id="PgR096_g016_t02">
    <property type="protein sequence ID" value="PgR096_g016_t02"/>
    <property type="gene ID" value="PgR096_g016"/>
</dbReference>
<evidence type="ECO:0000313" key="3">
    <source>
        <dbReference type="WBParaSite" id="PgR096_g016_t01"/>
    </source>
</evidence>
<dbReference type="Proteomes" id="UP000887569">
    <property type="component" value="Unplaced"/>
</dbReference>
<proteinExistence type="predicted"/>
<dbReference type="WBParaSite" id="PgR096_g016_t01">
    <property type="protein sequence ID" value="PgR096_g016_t01"/>
    <property type="gene ID" value="PgR096_g016"/>
</dbReference>
<dbReference type="InterPro" id="IPR045860">
    <property type="entry name" value="Snake_toxin-like_sf"/>
</dbReference>
<sequence>MILFVLLPATFFGTTDTLRCIDDTQSSKLITCSNTYYCLWLYGKDKSSSDATMVTLRSCYDPIHEDFCDDVSGYEGRYSIKNLDGSELQIACCRGDGCNSNIRPQNSESGSSPFLYSSKLTATFIFITSISQSALLQSGVFKNM</sequence>
<keyword evidence="2" id="KW-1185">Reference proteome</keyword>
<evidence type="ECO:0000313" key="2">
    <source>
        <dbReference type="Proteomes" id="UP000887569"/>
    </source>
</evidence>
<feature type="chain" id="PRO_5041190075" evidence="1">
    <location>
        <begin position="18"/>
        <end position="144"/>
    </location>
</feature>